<dbReference type="EMBL" id="AGYL01000017">
    <property type="protein sequence ID" value="ENZ64794.1"/>
    <property type="molecule type" value="Genomic_DNA"/>
</dbReference>
<gene>
    <name evidence="1" type="ORF">HMPREF1083_02337</name>
</gene>
<organism evidence="1 2">
    <name type="scientific">[Clostridium] clostridioforme 90A6</name>
    <dbReference type="NCBI Taxonomy" id="999406"/>
    <lineage>
        <taxon>Bacteria</taxon>
        <taxon>Bacillati</taxon>
        <taxon>Bacillota</taxon>
        <taxon>Clostridia</taxon>
        <taxon>Lachnospirales</taxon>
        <taxon>Lachnospiraceae</taxon>
        <taxon>Enterocloster</taxon>
    </lineage>
</organism>
<dbReference type="Proteomes" id="UP000013180">
    <property type="component" value="Unassembled WGS sequence"/>
</dbReference>
<keyword evidence="2" id="KW-1185">Reference proteome</keyword>
<dbReference type="RefSeq" id="WP_002586398.1">
    <property type="nucleotide sequence ID" value="NZ_KB851034.1"/>
</dbReference>
<sequence length="158" mass="17069">MNLKTNFKNDKFSGLRKYKMTTDASTGLTTLEDKTEYQEIGDIFSAADINETNKAVLQNNSEIQDIKGIKRIMVPSANWSTSVPYSQTVGVPGAKENIGLIIGGPYLGDKPSASVARERKKAFGYVDSAESGNGIVTLYCYGSKPSTDFQILVKGAGN</sequence>
<dbReference type="AlphaFoldDB" id="R0D4U4"/>
<name>R0D4U4_9FIRM</name>
<evidence type="ECO:0000313" key="1">
    <source>
        <dbReference type="EMBL" id="ENZ64794.1"/>
    </source>
</evidence>
<accession>R0D4U4</accession>
<proteinExistence type="predicted"/>
<reference evidence="1" key="1">
    <citation type="submission" date="2013-01" db="EMBL/GenBank/DDBJ databases">
        <title>The Genome Sequence of Clostridium clostridioforme 90A6.</title>
        <authorList>
            <consortium name="The Broad Institute Genome Sequencing Platform"/>
            <person name="Earl A."/>
            <person name="Ward D."/>
            <person name="Feldgarden M."/>
            <person name="Gevers D."/>
            <person name="Courvalin P."/>
            <person name="Lambert T."/>
            <person name="Walker B."/>
            <person name="Young S.K."/>
            <person name="Zeng Q."/>
            <person name="Gargeya S."/>
            <person name="Fitzgerald M."/>
            <person name="Haas B."/>
            <person name="Abouelleil A."/>
            <person name="Alvarado L."/>
            <person name="Arachchi H.M."/>
            <person name="Berlin A.M."/>
            <person name="Chapman S.B."/>
            <person name="Dewar J."/>
            <person name="Goldberg J."/>
            <person name="Griggs A."/>
            <person name="Gujja S."/>
            <person name="Hansen M."/>
            <person name="Howarth C."/>
            <person name="Imamovic A."/>
            <person name="Larimer J."/>
            <person name="McCowan C."/>
            <person name="Murphy C."/>
            <person name="Neiman D."/>
            <person name="Pearson M."/>
            <person name="Priest M."/>
            <person name="Roberts A."/>
            <person name="Saif S."/>
            <person name="Shea T."/>
            <person name="Sisk P."/>
            <person name="Sykes S."/>
            <person name="Wortman J."/>
            <person name="Nusbaum C."/>
            <person name="Birren B."/>
        </authorList>
    </citation>
    <scope>NUCLEOTIDE SEQUENCE [LARGE SCALE GENOMIC DNA]</scope>
    <source>
        <strain evidence="1">90A6</strain>
    </source>
</reference>
<dbReference type="HOGENOM" id="CLU_1764818_0_0_9"/>
<protein>
    <submittedName>
        <fullName evidence="1">Uncharacterized protein</fullName>
    </submittedName>
</protein>
<evidence type="ECO:0000313" key="2">
    <source>
        <dbReference type="Proteomes" id="UP000013180"/>
    </source>
</evidence>
<comment type="caution">
    <text evidence="1">The sequence shown here is derived from an EMBL/GenBank/DDBJ whole genome shotgun (WGS) entry which is preliminary data.</text>
</comment>